<evidence type="ECO:0000313" key="1">
    <source>
        <dbReference type="EMBL" id="VTQ59511.1"/>
    </source>
</evidence>
<protein>
    <submittedName>
        <fullName evidence="1">Uncharacterized protein</fullName>
    </submittedName>
</protein>
<dbReference type="RefSeq" id="WP_010738494.1">
    <property type="nucleotide sequence ID" value="NZ_CABEEP010000001.1"/>
</dbReference>
<proteinExistence type="predicted"/>
<reference evidence="1 2" key="1">
    <citation type="submission" date="2019-05" db="EMBL/GenBank/DDBJ databases">
        <authorList>
            <consortium name="Pathogen Informatics"/>
        </authorList>
    </citation>
    <scope>NUCLEOTIDE SEQUENCE [LARGE SCALE GENOMIC DNA]</scope>
    <source>
        <strain evidence="1 2">NCTC12204</strain>
    </source>
</reference>
<dbReference type="Proteomes" id="UP000352698">
    <property type="component" value="Unassembled WGS sequence"/>
</dbReference>
<organism evidence="1 2">
    <name type="scientific">Enterococcus hirae</name>
    <dbReference type="NCBI Taxonomy" id="1354"/>
    <lineage>
        <taxon>Bacteria</taxon>
        <taxon>Bacillati</taxon>
        <taxon>Bacillota</taxon>
        <taxon>Bacilli</taxon>
        <taxon>Lactobacillales</taxon>
        <taxon>Enterococcaceae</taxon>
        <taxon>Enterococcus</taxon>
    </lineage>
</organism>
<name>A0A7Z9ATP5_ENTHR</name>
<gene>
    <name evidence="1" type="ORF">NCTC12204_00405</name>
</gene>
<evidence type="ECO:0000313" key="2">
    <source>
        <dbReference type="Proteomes" id="UP000352698"/>
    </source>
</evidence>
<dbReference type="EMBL" id="CABEEP010000001">
    <property type="protein sequence ID" value="VTQ59511.1"/>
    <property type="molecule type" value="Genomic_DNA"/>
</dbReference>
<accession>A0A7Z9ATP5</accession>
<comment type="caution">
    <text evidence="1">The sequence shown here is derived from an EMBL/GenBank/DDBJ whole genome shotgun (WGS) entry which is preliminary data.</text>
</comment>
<sequence length="113" mass="12969">MNEKIENLIEELKSECQKQSVSIICTAQKEGELKSIIYGETTEILLCLAMQEEHLDDNFPVPAHIVRRIAVDAYKRAQSEEENQSTNHTFVIDNKEDLADVMTRILKGEFNDE</sequence>
<dbReference type="AlphaFoldDB" id="A0A7Z9ATP5"/>